<keyword evidence="4" id="KW-1185">Reference proteome</keyword>
<proteinExistence type="predicted"/>
<gene>
    <name evidence="3" type="ORF">PAC_10210</name>
</gene>
<dbReference type="Pfam" id="PF00012">
    <property type="entry name" value="HSP70"/>
    <property type="match status" value="1"/>
</dbReference>
<keyword evidence="2" id="KW-0067">ATP-binding</keyword>
<sequence length="611" mass="68160">MGSHSTSDIFSSIEKRLNAISLKNAPKHKIIVGIDYGTTFSGVSFVTTDKSGIDDIKIISTWPGDPYGSWKTPTRIAYSAENPKISINKWGFEVYPKLKSYSWTKLLLDKNAAVGEHDDPSLSGIIGPGMFQLPSFRDAPGVCEDFLHEVYLFVSKMLRQQLSNSTFEKTPMECWITLPAIWSDEAKSATLTAARNAGFGHKPKDEVFTIAEPEAAAIATLKKYAEPGALNSIKENENILICDCGGGTVDITTYTITQVRPYLTFDELCVGVGGKCGSTHIDRNLHALLSKRFGSAFDNLPFGLKGPGGKLMSYFEGLKRDFGLNHNIDDRELGPINLDVPESEYYDPDDRVVKLSYEDMQSLFDPVIDEITSLVSQQVEEAKRERNATIDRIILVGGFGESSYLNQALADWCRKNGGITLLRPEHPQAAVVQGAALRGLEGIAPRVKHARRHYGFSISRTFREGIDSEDYAFFDEFNEKRKLCSNRIWWLISKGDEINKDTCITADVCKIYSPGSKLVNRTQLYSCALTEAPEYSTDSRVDRVGSIESTFDADFDFGKSTECMYNRKDKRTVHQFFYDVQVRFGDKGDNLTFKTIVNGQEAGSANIKFDR</sequence>
<dbReference type="CDD" id="cd10170">
    <property type="entry name" value="ASKHA_NBD_HSP70"/>
    <property type="match status" value="1"/>
</dbReference>
<dbReference type="EMBL" id="FJOG01000015">
    <property type="protein sequence ID" value="CZR60314.1"/>
    <property type="molecule type" value="Genomic_DNA"/>
</dbReference>
<dbReference type="InterPro" id="IPR043129">
    <property type="entry name" value="ATPase_NBD"/>
</dbReference>
<dbReference type="Proteomes" id="UP000184330">
    <property type="component" value="Unassembled WGS sequence"/>
</dbReference>
<dbReference type="GO" id="GO:0005524">
    <property type="term" value="F:ATP binding"/>
    <property type="evidence" value="ECO:0007669"/>
    <property type="project" value="UniProtKB-KW"/>
</dbReference>
<evidence type="ECO:0000313" key="4">
    <source>
        <dbReference type="Proteomes" id="UP000184330"/>
    </source>
</evidence>
<keyword evidence="1" id="KW-0547">Nucleotide-binding</keyword>
<organism evidence="3 4">
    <name type="scientific">Phialocephala subalpina</name>
    <dbReference type="NCBI Taxonomy" id="576137"/>
    <lineage>
        <taxon>Eukaryota</taxon>
        <taxon>Fungi</taxon>
        <taxon>Dikarya</taxon>
        <taxon>Ascomycota</taxon>
        <taxon>Pezizomycotina</taxon>
        <taxon>Leotiomycetes</taxon>
        <taxon>Helotiales</taxon>
        <taxon>Mollisiaceae</taxon>
        <taxon>Phialocephala</taxon>
        <taxon>Phialocephala fortinii species complex</taxon>
    </lineage>
</organism>
<dbReference type="STRING" id="576137.A0A1L7X5M5"/>
<reference evidence="3 4" key="1">
    <citation type="submission" date="2016-03" db="EMBL/GenBank/DDBJ databases">
        <authorList>
            <person name="Ploux O."/>
        </authorList>
    </citation>
    <scope>NUCLEOTIDE SEQUENCE [LARGE SCALE GENOMIC DNA]</scope>
    <source>
        <strain evidence="3 4">UAMH 11012</strain>
    </source>
</reference>
<dbReference type="PANTHER" id="PTHR14187">
    <property type="entry name" value="ALPHA KINASE/ELONGATION FACTOR 2 KINASE"/>
    <property type="match status" value="1"/>
</dbReference>
<dbReference type="GO" id="GO:0140662">
    <property type="term" value="F:ATP-dependent protein folding chaperone"/>
    <property type="evidence" value="ECO:0007669"/>
    <property type="project" value="InterPro"/>
</dbReference>
<dbReference type="PRINTS" id="PR00301">
    <property type="entry name" value="HEATSHOCK70"/>
</dbReference>
<protein>
    <submittedName>
        <fullName evidence="3">Related to hsp70 protein</fullName>
    </submittedName>
</protein>
<dbReference type="PANTHER" id="PTHR14187:SF81">
    <property type="entry name" value="HSP70 FAMILY PROTEIN (AFU_ORTHOLOGUE AFUA_4G14040)"/>
    <property type="match status" value="1"/>
</dbReference>
<evidence type="ECO:0000313" key="3">
    <source>
        <dbReference type="EMBL" id="CZR60314.1"/>
    </source>
</evidence>
<accession>A0A1L7X5M5</accession>
<dbReference type="OrthoDB" id="2963168at2759"/>
<name>A0A1L7X5M5_9HELO</name>
<dbReference type="Gene3D" id="3.30.420.40">
    <property type="match status" value="2"/>
</dbReference>
<dbReference type="AlphaFoldDB" id="A0A1L7X5M5"/>
<dbReference type="InterPro" id="IPR013126">
    <property type="entry name" value="Hsp_70_fam"/>
</dbReference>
<evidence type="ECO:0000256" key="2">
    <source>
        <dbReference type="ARBA" id="ARBA00022840"/>
    </source>
</evidence>
<evidence type="ECO:0000256" key="1">
    <source>
        <dbReference type="ARBA" id="ARBA00022741"/>
    </source>
</evidence>
<dbReference type="SUPFAM" id="SSF53067">
    <property type="entry name" value="Actin-like ATPase domain"/>
    <property type="match status" value="2"/>
</dbReference>